<dbReference type="EMBL" id="OZ020098">
    <property type="protein sequence ID" value="CAK9270944.1"/>
    <property type="molecule type" value="Genomic_DNA"/>
</dbReference>
<keyword evidence="2" id="KW-1185">Reference proteome</keyword>
<protein>
    <submittedName>
        <fullName evidence="1">Uncharacterized protein</fullName>
    </submittedName>
</protein>
<name>A0ABP0WX66_9BRYO</name>
<feature type="non-terminal residue" evidence="1">
    <location>
        <position position="108"/>
    </location>
</feature>
<reference evidence="1" key="1">
    <citation type="submission" date="2024-02" db="EMBL/GenBank/DDBJ databases">
        <authorList>
            <consortium name="ELIXIR-Norway"/>
            <consortium name="Elixir Norway"/>
        </authorList>
    </citation>
    <scope>NUCLEOTIDE SEQUENCE</scope>
</reference>
<feature type="non-terminal residue" evidence="1">
    <location>
        <position position="1"/>
    </location>
</feature>
<accession>A0ABP0WX66</accession>
<proteinExistence type="predicted"/>
<evidence type="ECO:0000313" key="1">
    <source>
        <dbReference type="EMBL" id="CAK9270944.1"/>
    </source>
</evidence>
<evidence type="ECO:0000313" key="2">
    <source>
        <dbReference type="Proteomes" id="UP001497444"/>
    </source>
</evidence>
<sequence>MAQEIRVDRNCFSLFGKEPHLWRRYCDENRKRLRGTDEGNGSLCLPATISVVAFWLSAGFATARMLQGCNMVQRQGVCGSRFDSDDVQTCGSIVLLLVARCSSTVVDS</sequence>
<organism evidence="1 2">
    <name type="scientific">Sphagnum jensenii</name>
    <dbReference type="NCBI Taxonomy" id="128206"/>
    <lineage>
        <taxon>Eukaryota</taxon>
        <taxon>Viridiplantae</taxon>
        <taxon>Streptophyta</taxon>
        <taxon>Embryophyta</taxon>
        <taxon>Bryophyta</taxon>
        <taxon>Sphagnophytina</taxon>
        <taxon>Sphagnopsida</taxon>
        <taxon>Sphagnales</taxon>
        <taxon>Sphagnaceae</taxon>
        <taxon>Sphagnum</taxon>
    </lineage>
</organism>
<dbReference type="Proteomes" id="UP001497444">
    <property type="component" value="Chromosome 3"/>
</dbReference>
<gene>
    <name evidence="1" type="ORF">CSSPJE1EN1_LOCUS16422</name>
</gene>